<name>A0A8S5RGE5_9VIRU</name>
<reference evidence="1" key="1">
    <citation type="journal article" date="2021" name="Proc. Natl. Acad. Sci. U.S.A.">
        <title>A Catalog of Tens of Thousands of Viruses from Human Metagenomes Reveals Hidden Associations with Chronic Diseases.</title>
        <authorList>
            <person name="Tisza M.J."/>
            <person name="Buck C.B."/>
        </authorList>
    </citation>
    <scope>NUCLEOTIDE SEQUENCE</scope>
    <source>
        <strain evidence="1">Ct5rm7</strain>
    </source>
</reference>
<evidence type="ECO:0000313" key="1">
    <source>
        <dbReference type="EMBL" id="DAE30235.1"/>
    </source>
</evidence>
<proteinExistence type="predicted"/>
<dbReference type="EMBL" id="BK059103">
    <property type="protein sequence ID" value="DAE30235.1"/>
    <property type="molecule type" value="Genomic_DNA"/>
</dbReference>
<accession>A0A8S5RGE5</accession>
<organism evidence="1">
    <name type="scientific">virus sp. ct5rm7</name>
    <dbReference type="NCBI Taxonomy" id="2827298"/>
    <lineage>
        <taxon>Viruses</taxon>
    </lineage>
</organism>
<sequence length="148" mass="16908">MTEDKQRTILDNHYEGCLDFWKRQGKDEIAAMELALRELGKVTTNPLSPRGEPLDPAIIAETAGKYRRKLNEAVAATLDPDDENVRRCDHCGKPMKEGYYLGGEYACSDECALALYHGDQAQMEEDLSHAEEEDSECYWTEWESFYFG</sequence>
<protein>
    <submittedName>
        <fullName evidence="1">Uncharacterized protein</fullName>
    </submittedName>
</protein>